<feature type="transmembrane region" description="Helical" evidence="1">
    <location>
        <begin position="173"/>
        <end position="194"/>
    </location>
</feature>
<feature type="transmembrane region" description="Helical" evidence="1">
    <location>
        <begin position="394"/>
        <end position="413"/>
    </location>
</feature>
<gene>
    <name evidence="2" type="ORF">H9935_07160</name>
</gene>
<evidence type="ECO:0000313" key="2">
    <source>
        <dbReference type="EMBL" id="HJC10583.1"/>
    </source>
</evidence>
<organism evidence="2 3">
    <name type="scientific">Candidatus Blautia merdigallinarum</name>
    <dbReference type="NCBI Taxonomy" id="2838495"/>
    <lineage>
        <taxon>Bacteria</taxon>
        <taxon>Bacillati</taxon>
        <taxon>Bacillota</taxon>
        <taxon>Clostridia</taxon>
        <taxon>Lachnospirales</taxon>
        <taxon>Lachnospiraceae</taxon>
        <taxon>Blautia</taxon>
    </lineage>
</organism>
<dbReference type="PANTHER" id="PTHR40076:SF1">
    <property type="entry name" value="MEMBRANE PROTEIN"/>
    <property type="match status" value="1"/>
</dbReference>
<reference evidence="2" key="1">
    <citation type="journal article" date="2021" name="PeerJ">
        <title>Extensive microbial diversity within the chicken gut microbiome revealed by metagenomics and culture.</title>
        <authorList>
            <person name="Gilroy R."/>
            <person name="Ravi A."/>
            <person name="Getino M."/>
            <person name="Pursley I."/>
            <person name="Horton D.L."/>
            <person name="Alikhan N.F."/>
            <person name="Baker D."/>
            <person name="Gharbi K."/>
            <person name="Hall N."/>
            <person name="Watson M."/>
            <person name="Adriaenssens E.M."/>
            <person name="Foster-Nyarko E."/>
            <person name="Jarju S."/>
            <person name="Secka A."/>
            <person name="Antonio M."/>
            <person name="Oren A."/>
            <person name="Chaudhuri R.R."/>
            <person name="La Ragione R."/>
            <person name="Hildebrand F."/>
            <person name="Pallen M.J."/>
        </authorList>
    </citation>
    <scope>NUCLEOTIDE SEQUENCE</scope>
    <source>
        <strain evidence="2">ChiSxjej6B18-287</strain>
    </source>
</reference>
<dbReference type="InterPro" id="IPR010540">
    <property type="entry name" value="CmpB_TMEM229"/>
</dbReference>
<dbReference type="PANTHER" id="PTHR40076">
    <property type="entry name" value="MEMBRANE PROTEIN-RELATED"/>
    <property type="match status" value="1"/>
</dbReference>
<feature type="transmembrane region" description="Helical" evidence="1">
    <location>
        <begin position="536"/>
        <end position="554"/>
    </location>
</feature>
<feature type="transmembrane region" description="Helical" evidence="1">
    <location>
        <begin position="433"/>
        <end position="451"/>
    </location>
</feature>
<dbReference type="AlphaFoldDB" id="A0A9D2N5Y4"/>
<evidence type="ECO:0000256" key="1">
    <source>
        <dbReference type="SAM" id="Phobius"/>
    </source>
</evidence>
<protein>
    <submittedName>
        <fullName evidence="2">DUF975 family protein</fullName>
    </submittedName>
</protein>
<dbReference type="Pfam" id="PF06161">
    <property type="entry name" value="DUF975"/>
    <property type="match status" value="1"/>
</dbReference>
<dbReference type="EMBL" id="DWWV01000092">
    <property type="protein sequence ID" value="HJC10583.1"/>
    <property type="molecule type" value="Genomic_DNA"/>
</dbReference>
<accession>A0A9D2N5Y4</accession>
<proteinExistence type="predicted"/>
<feature type="transmembrane region" description="Helical" evidence="1">
    <location>
        <begin position="113"/>
        <end position="133"/>
    </location>
</feature>
<feature type="transmembrane region" description="Helical" evidence="1">
    <location>
        <begin position="458"/>
        <end position="479"/>
    </location>
</feature>
<dbReference type="Proteomes" id="UP000823893">
    <property type="component" value="Unassembled WGS sequence"/>
</dbReference>
<evidence type="ECO:0000313" key="3">
    <source>
        <dbReference type="Proteomes" id="UP000823893"/>
    </source>
</evidence>
<feature type="transmembrane region" description="Helical" evidence="1">
    <location>
        <begin position="507"/>
        <end position="529"/>
    </location>
</feature>
<keyword evidence="1" id="KW-0812">Transmembrane</keyword>
<name>A0A9D2N5Y4_9FIRM</name>
<dbReference type="InterPro" id="IPR010380">
    <property type="entry name" value="DUF975"/>
</dbReference>
<reference evidence="2" key="2">
    <citation type="submission" date="2021-04" db="EMBL/GenBank/DDBJ databases">
        <authorList>
            <person name="Gilroy R."/>
        </authorList>
    </citation>
    <scope>NUCLEOTIDE SEQUENCE</scope>
    <source>
        <strain evidence="2">ChiSxjej6B18-287</strain>
    </source>
</reference>
<sequence>MSVRKELKQKGKQSLKKHYLIFAAVCLISAFLASEFKGSLTFSTLQSFDQVLEDPSEAMVPKRSVGWEEILEESPAFMRTKGVLSDVLNQATSDSILVTAAVSVNSLAGTENTEIFCLILAGAIGLFAFWFFIQNTFSVILRRIFLEGHTYERVPISRFLYLLRIKKWLRTSWIMLVKYLYHAFWSLTIIGGVIKHYSYFLVPYIAAENPDITARQAITLSRKMMKGHKWECFLFELSFLGWNLLGALTLGICSIFFTNPYKTAVFTEYYIRLRHAAKEAQLSNTDLLNDDYLYEKADPLILMEKYLDILDIMETPAPACPEIPGFRGFLARNLGILLFWGKQEKEYERFQGLQVKNRELSEALNGQVYPTRLYPIPQEKRRGQIESLHFMRQYTIWSLIVLFLGLSFLGWLWEVTLTLITDGEFINRGALNGPWLPIYGSGSILILTLLYRFRKNPLAEFFAAVLLCGFLEYLASLTLEITSGGMKWWDYSGYCLNLHGRTSAESLLVFGVGGLTVVYILAPLVDNLLHKADQKLLKFICLILLTLFCLDLVYSQVQPNAGEGISAMAETKNLLMQFRY</sequence>
<keyword evidence="1" id="KW-0472">Membrane</keyword>
<keyword evidence="1" id="KW-1133">Transmembrane helix</keyword>
<comment type="caution">
    <text evidence="2">The sequence shown here is derived from an EMBL/GenBank/DDBJ whole genome shotgun (WGS) entry which is preliminary data.</text>
</comment>
<feature type="transmembrane region" description="Helical" evidence="1">
    <location>
        <begin position="233"/>
        <end position="257"/>
    </location>
</feature>
<dbReference type="Pfam" id="PF06541">
    <property type="entry name" value="ABC_trans_CmpB"/>
    <property type="match status" value="1"/>
</dbReference>